<keyword evidence="2" id="KW-1185">Reference proteome</keyword>
<dbReference type="RefSeq" id="WP_138788458.1">
    <property type="nucleotide sequence ID" value="NZ_JBHTGQ010000014.1"/>
</dbReference>
<evidence type="ECO:0008006" key="3">
    <source>
        <dbReference type="Google" id="ProtNLM"/>
    </source>
</evidence>
<comment type="caution">
    <text evidence="1">The sequence shown here is derived from an EMBL/GenBank/DDBJ whole genome shotgun (WGS) entry which is preliminary data.</text>
</comment>
<name>A0ABW2V5B0_9BACL</name>
<organism evidence="1 2">
    <name type="scientific">Paenibacillus thermoaerophilus</name>
    <dbReference type="NCBI Taxonomy" id="1215385"/>
    <lineage>
        <taxon>Bacteria</taxon>
        <taxon>Bacillati</taxon>
        <taxon>Bacillota</taxon>
        <taxon>Bacilli</taxon>
        <taxon>Bacillales</taxon>
        <taxon>Paenibacillaceae</taxon>
        <taxon>Paenibacillus</taxon>
    </lineage>
</organism>
<dbReference type="Proteomes" id="UP001596528">
    <property type="component" value="Unassembled WGS sequence"/>
</dbReference>
<dbReference type="EMBL" id="JBHTGQ010000014">
    <property type="protein sequence ID" value="MFC7749473.1"/>
    <property type="molecule type" value="Genomic_DNA"/>
</dbReference>
<reference evidence="2" key="1">
    <citation type="journal article" date="2019" name="Int. J. Syst. Evol. Microbiol.">
        <title>The Global Catalogue of Microorganisms (GCM) 10K type strain sequencing project: providing services to taxonomists for standard genome sequencing and annotation.</title>
        <authorList>
            <consortium name="The Broad Institute Genomics Platform"/>
            <consortium name="The Broad Institute Genome Sequencing Center for Infectious Disease"/>
            <person name="Wu L."/>
            <person name="Ma J."/>
        </authorList>
    </citation>
    <scope>NUCLEOTIDE SEQUENCE [LARGE SCALE GENOMIC DNA]</scope>
    <source>
        <strain evidence="2">JCM 18657</strain>
    </source>
</reference>
<evidence type="ECO:0000313" key="1">
    <source>
        <dbReference type="EMBL" id="MFC7749473.1"/>
    </source>
</evidence>
<accession>A0ABW2V5B0</accession>
<gene>
    <name evidence="1" type="ORF">ACFQWB_05875</name>
</gene>
<protein>
    <recommendedName>
        <fullName evidence="3">Hydrolase</fullName>
    </recommendedName>
</protein>
<proteinExistence type="predicted"/>
<sequence>MERKRYYVSVQGKSVLEGQGDAAYEFEINATRAEVDQLQELMNDQWDADDASFFRAFIPGLPYHNDRANDAYDYTLREIYGLIHKLGTKQTKRTIESMGVLEDGKADE</sequence>
<evidence type="ECO:0000313" key="2">
    <source>
        <dbReference type="Proteomes" id="UP001596528"/>
    </source>
</evidence>